<gene>
    <name evidence="1" type="ORF">SLS60_004537</name>
</gene>
<evidence type="ECO:0008006" key="3">
    <source>
        <dbReference type="Google" id="ProtNLM"/>
    </source>
</evidence>
<reference evidence="1 2" key="1">
    <citation type="submission" date="2024-02" db="EMBL/GenBank/DDBJ databases">
        <title>De novo assembly and annotation of 12 fungi associated with fruit tree decline syndrome in Ontario, Canada.</title>
        <authorList>
            <person name="Sulman M."/>
            <person name="Ellouze W."/>
            <person name="Ilyukhin E."/>
        </authorList>
    </citation>
    <scope>NUCLEOTIDE SEQUENCE [LARGE SCALE GENOMIC DNA]</scope>
    <source>
        <strain evidence="1 2">M42-189</strain>
    </source>
</reference>
<dbReference type="InterPro" id="IPR036779">
    <property type="entry name" value="LysM_dom_sf"/>
</dbReference>
<dbReference type="Proteomes" id="UP001521785">
    <property type="component" value="Unassembled WGS sequence"/>
</dbReference>
<dbReference type="Gene3D" id="3.10.350.10">
    <property type="entry name" value="LysM domain"/>
    <property type="match status" value="1"/>
</dbReference>
<name>A0ABR3RLJ7_9PLEO</name>
<dbReference type="EMBL" id="JAKJXO020000005">
    <property type="protein sequence ID" value="KAL1604994.1"/>
    <property type="molecule type" value="Genomic_DNA"/>
</dbReference>
<protein>
    <recommendedName>
        <fullName evidence="3">LysM domain-containing protein</fullName>
    </recommendedName>
</protein>
<keyword evidence="2" id="KW-1185">Reference proteome</keyword>
<evidence type="ECO:0000313" key="1">
    <source>
        <dbReference type="EMBL" id="KAL1604994.1"/>
    </source>
</evidence>
<proteinExistence type="predicted"/>
<accession>A0ABR3RLJ7</accession>
<sequence>MSDATLMVAGETLIIPAETCDSDDSTCIIPNTNYTATCVPGGLHTYNTRFNDTGAKIAAKFRVSLDSITTMGNASASEDSVLEADAQLKIPQCSPSQCVVQPYKFTYGTYVDLAEEFNTTVGQIMAFNPTYNYSHEADPNEGPVISMPMNCVNLTGNVTVIS</sequence>
<organism evidence="1 2">
    <name type="scientific">Paraconiothyrium brasiliense</name>
    <dbReference type="NCBI Taxonomy" id="300254"/>
    <lineage>
        <taxon>Eukaryota</taxon>
        <taxon>Fungi</taxon>
        <taxon>Dikarya</taxon>
        <taxon>Ascomycota</taxon>
        <taxon>Pezizomycotina</taxon>
        <taxon>Dothideomycetes</taxon>
        <taxon>Pleosporomycetidae</taxon>
        <taxon>Pleosporales</taxon>
        <taxon>Massarineae</taxon>
        <taxon>Didymosphaeriaceae</taxon>
        <taxon>Paraconiothyrium</taxon>
    </lineage>
</organism>
<evidence type="ECO:0000313" key="2">
    <source>
        <dbReference type="Proteomes" id="UP001521785"/>
    </source>
</evidence>
<comment type="caution">
    <text evidence="1">The sequence shown here is derived from an EMBL/GenBank/DDBJ whole genome shotgun (WGS) entry which is preliminary data.</text>
</comment>